<dbReference type="Proteomes" id="UP000253759">
    <property type="component" value="Unassembled WGS sequence"/>
</dbReference>
<dbReference type="EMBL" id="QQNH01000018">
    <property type="protein sequence ID" value="RDE08321.1"/>
    <property type="molecule type" value="Genomic_DNA"/>
</dbReference>
<feature type="domain" description="FAD-dependent urate hydroxylase HpyO/Asp monooxygenase CreE-like FAD/NAD(P)-binding" evidence="1">
    <location>
        <begin position="24"/>
        <end position="181"/>
    </location>
</feature>
<dbReference type="Pfam" id="PF13454">
    <property type="entry name" value="NAD_binding_9"/>
    <property type="match status" value="1"/>
</dbReference>
<accession>A0A369W8D7</accession>
<evidence type="ECO:0000313" key="3">
    <source>
        <dbReference type="Proteomes" id="UP000253759"/>
    </source>
</evidence>
<dbReference type="SUPFAM" id="SSF51905">
    <property type="entry name" value="FAD/NAD(P)-binding domain"/>
    <property type="match status" value="1"/>
</dbReference>
<sequence>MPASDHASRTPMTRNDSKNALRIAILGGGPRGLAAAEALAAQAARQNQPIALTMIDAQGLFGSGPNYDPGQTEMNLLNIPLRLIDIPCPTHPHPSPLAFSAWLRDRHGIDDPEHYPARSHLGGYFARRWRSLVDTAPPQLSIETATATVTDLTQTATGWMVHAGHAQLGPFDRVLLALGHQHAADGQIEKWQAHARRTQADFLPAYPSAPLLQAAHRWSGRTIAIRGLGLSTIDVLRLLTLGLGGRFDAERTGLVYRPSGQEPRAILPFSRDGIPPAPKPASAEIDALYEIGPEAEARFASGLGTILSRDIDDPLKPLSALLADIATPIAGHLGMARDVLSHWLAIEIDPEAHHPIENRPAAEIMATYLAMAENRTPPSPGYLIGQVWRKLQTPLRKAFNPISISARTAESLVRFDEDLKRFSYGPPPQANRRMLALIAAGLLDLRAVEDPDIVLVADGWRLSGEETDLAASVMIDAVLPPGDLAAVDMPLIAALRERGLLAAAGERLGIATRPDGTVLDRDGNEVEGLAVLGRMATGSVIATDSVHDCFGAAVTRWAAMAAQNPDVR</sequence>
<proteinExistence type="predicted"/>
<evidence type="ECO:0000259" key="1">
    <source>
        <dbReference type="Pfam" id="PF13454"/>
    </source>
</evidence>
<protein>
    <recommendedName>
        <fullName evidence="1">FAD-dependent urate hydroxylase HpyO/Asp monooxygenase CreE-like FAD/NAD(P)-binding domain-containing protein</fullName>
    </recommendedName>
</protein>
<reference evidence="3" key="1">
    <citation type="submission" date="2018-07" db="EMBL/GenBank/DDBJ databases">
        <authorList>
            <person name="Liu B.-T."/>
            <person name="Du Z."/>
        </authorList>
    </citation>
    <scope>NUCLEOTIDE SEQUENCE [LARGE SCALE GENOMIC DNA]</scope>
    <source>
        <strain evidence="3">XYN52</strain>
    </source>
</reference>
<dbReference type="AlphaFoldDB" id="A0A369W8D7"/>
<dbReference type="InterPro" id="IPR052189">
    <property type="entry name" value="L-asp_N-monooxygenase_NS-form"/>
</dbReference>
<dbReference type="PANTHER" id="PTHR40254:SF1">
    <property type="entry name" value="BLR0577 PROTEIN"/>
    <property type="match status" value="1"/>
</dbReference>
<dbReference type="InterPro" id="IPR038732">
    <property type="entry name" value="HpyO/CreE_NAD-binding"/>
</dbReference>
<gene>
    <name evidence="2" type="ORF">DVH29_11975</name>
</gene>
<evidence type="ECO:0000313" key="2">
    <source>
        <dbReference type="EMBL" id="RDE08321.1"/>
    </source>
</evidence>
<dbReference type="InterPro" id="IPR036188">
    <property type="entry name" value="FAD/NAD-bd_sf"/>
</dbReference>
<comment type="caution">
    <text evidence="2">The sequence shown here is derived from an EMBL/GenBank/DDBJ whole genome shotgun (WGS) entry which is preliminary data.</text>
</comment>
<keyword evidence="3" id="KW-1185">Reference proteome</keyword>
<dbReference type="PANTHER" id="PTHR40254">
    <property type="entry name" value="BLR0577 PROTEIN"/>
    <property type="match status" value="1"/>
</dbReference>
<name>A0A369W8D7_9HYPH</name>
<organism evidence="2 3">
    <name type="scientific">Pelagibacterium lacus</name>
    <dbReference type="NCBI Taxonomy" id="2282655"/>
    <lineage>
        <taxon>Bacteria</taxon>
        <taxon>Pseudomonadati</taxon>
        <taxon>Pseudomonadota</taxon>
        <taxon>Alphaproteobacteria</taxon>
        <taxon>Hyphomicrobiales</taxon>
        <taxon>Devosiaceae</taxon>
        <taxon>Pelagibacterium</taxon>
    </lineage>
</organism>